<dbReference type="AlphaFoldDB" id="A0AAU7BU51"/>
<dbReference type="InterPro" id="IPR036513">
    <property type="entry name" value="STAS_dom_sf"/>
</dbReference>
<name>A0AAU7BU51_9FLAO</name>
<organism evidence="1">
    <name type="scientific">Pontimicrobium sp. SW4</name>
    <dbReference type="NCBI Taxonomy" id="3153519"/>
    <lineage>
        <taxon>Bacteria</taxon>
        <taxon>Pseudomonadati</taxon>
        <taxon>Bacteroidota</taxon>
        <taxon>Flavobacteriia</taxon>
        <taxon>Flavobacteriales</taxon>
        <taxon>Flavobacteriaceae</taxon>
        <taxon>Pontimicrobium</taxon>
    </lineage>
</organism>
<dbReference type="RefSeq" id="WP_347924031.1">
    <property type="nucleotide sequence ID" value="NZ_CP157199.1"/>
</dbReference>
<evidence type="ECO:0008006" key="2">
    <source>
        <dbReference type="Google" id="ProtNLM"/>
    </source>
</evidence>
<evidence type="ECO:0000313" key="1">
    <source>
        <dbReference type="EMBL" id="XBG61469.1"/>
    </source>
</evidence>
<protein>
    <recommendedName>
        <fullName evidence="2">STAS domain-containing protein</fullName>
    </recommendedName>
</protein>
<dbReference type="EMBL" id="CP157199">
    <property type="protein sequence ID" value="XBG61469.1"/>
    <property type="molecule type" value="Genomic_DNA"/>
</dbReference>
<dbReference type="SUPFAM" id="SSF52091">
    <property type="entry name" value="SpoIIaa-like"/>
    <property type="match status" value="1"/>
</dbReference>
<gene>
    <name evidence="1" type="ORF">ABGB03_00850</name>
</gene>
<proteinExistence type="predicted"/>
<reference evidence="1" key="1">
    <citation type="submission" date="2024-05" db="EMBL/GenBank/DDBJ databases">
        <title>Pontimicrobium maritimus sp. nov., isolated form sea water.</title>
        <authorList>
            <person name="Muhammad N."/>
            <person name="Vuong T.Q."/>
            <person name="Han H.L."/>
            <person name="Kim S.-G."/>
        </authorList>
    </citation>
    <scope>NUCLEOTIDE SEQUENCE</scope>
    <source>
        <strain evidence="1">SW4</strain>
    </source>
</reference>
<accession>A0AAU7BU51</accession>
<sequence>MALAIKEHLGTHFLEGRLNTTTAEDFLKHFEHVISIRGRATINIENLSEIDKTGLSALKRLIINNARYFNKNVCVVGVGCKEIYDDFKSSIAA</sequence>